<sequence length="182" mass="20095">MLTSAKLSTELGGPDSTTPSRVVDFLTESLEHHNRKAKKTTLNAPGDHFIKLKALNLSGVEELELQSFLRQLSAGLRLLTAIVTKTVAISSADCLTLQVNADIDTQQSIVSKWTSLLRQPVYVHFHRGDASINFSEGSFETAQNAHVARLRSRRSTVECSTRRGRSRSFVGLRSSVYPILDN</sequence>
<name>A0A4C1ULZ0_EUMVA</name>
<proteinExistence type="predicted"/>
<protein>
    <submittedName>
        <fullName evidence="1">Uncharacterized protein</fullName>
    </submittedName>
</protein>
<evidence type="ECO:0000313" key="1">
    <source>
        <dbReference type="EMBL" id="GBP26884.1"/>
    </source>
</evidence>
<dbReference type="Proteomes" id="UP000299102">
    <property type="component" value="Unassembled WGS sequence"/>
</dbReference>
<comment type="caution">
    <text evidence="1">The sequence shown here is derived from an EMBL/GenBank/DDBJ whole genome shotgun (WGS) entry which is preliminary data.</text>
</comment>
<keyword evidence="2" id="KW-1185">Reference proteome</keyword>
<organism evidence="1 2">
    <name type="scientific">Eumeta variegata</name>
    <name type="common">Bagworm moth</name>
    <name type="synonym">Eumeta japonica</name>
    <dbReference type="NCBI Taxonomy" id="151549"/>
    <lineage>
        <taxon>Eukaryota</taxon>
        <taxon>Metazoa</taxon>
        <taxon>Ecdysozoa</taxon>
        <taxon>Arthropoda</taxon>
        <taxon>Hexapoda</taxon>
        <taxon>Insecta</taxon>
        <taxon>Pterygota</taxon>
        <taxon>Neoptera</taxon>
        <taxon>Endopterygota</taxon>
        <taxon>Lepidoptera</taxon>
        <taxon>Glossata</taxon>
        <taxon>Ditrysia</taxon>
        <taxon>Tineoidea</taxon>
        <taxon>Psychidae</taxon>
        <taxon>Oiketicinae</taxon>
        <taxon>Eumeta</taxon>
    </lineage>
</organism>
<reference evidence="1 2" key="1">
    <citation type="journal article" date="2019" name="Commun. Biol.">
        <title>The bagworm genome reveals a unique fibroin gene that provides high tensile strength.</title>
        <authorList>
            <person name="Kono N."/>
            <person name="Nakamura H."/>
            <person name="Ohtoshi R."/>
            <person name="Tomita M."/>
            <person name="Numata K."/>
            <person name="Arakawa K."/>
        </authorList>
    </citation>
    <scope>NUCLEOTIDE SEQUENCE [LARGE SCALE GENOMIC DNA]</scope>
</reference>
<evidence type="ECO:0000313" key="2">
    <source>
        <dbReference type="Proteomes" id="UP000299102"/>
    </source>
</evidence>
<accession>A0A4C1ULZ0</accession>
<dbReference type="EMBL" id="BGZK01000186">
    <property type="protein sequence ID" value="GBP26884.1"/>
    <property type="molecule type" value="Genomic_DNA"/>
</dbReference>
<dbReference type="AlphaFoldDB" id="A0A4C1ULZ0"/>
<gene>
    <name evidence="1" type="ORF">EVAR_16466_1</name>
</gene>